<comment type="caution">
    <text evidence="13">The sequence shown here is derived from an EMBL/GenBank/DDBJ whole genome shotgun (WGS) entry which is preliminary data.</text>
</comment>
<dbReference type="InterPro" id="IPR014371">
    <property type="entry name" value="Oat_ACAT_DAG_ARE"/>
</dbReference>
<feature type="transmembrane region" description="Helical" evidence="12">
    <location>
        <begin position="452"/>
        <end position="470"/>
    </location>
</feature>
<feature type="transmembrane region" description="Helical" evidence="12">
    <location>
        <begin position="165"/>
        <end position="183"/>
    </location>
</feature>
<dbReference type="Pfam" id="PF03062">
    <property type="entry name" value="MBOAT"/>
    <property type="match status" value="1"/>
</dbReference>
<keyword evidence="5 10" id="KW-0256">Endoplasmic reticulum</keyword>
<evidence type="ECO:0000256" key="5">
    <source>
        <dbReference type="ARBA" id="ARBA00022824"/>
    </source>
</evidence>
<proteinExistence type="inferred from homology"/>
<dbReference type="GO" id="GO:0005789">
    <property type="term" value="C:endoplasmic reticulum membrane"/>
    <property type="evidence" value="ECO:0007669"/>
    <property type="project" value="UniProtKB-SubCell"/>
</dbReference>
<dbReference type="InterPro" id="IPR004299">
    <property type="entry name" value="MBOAT_fam"/>
</dbReference>
<feature type="transmembrane region" description="Helical" evidence="12">
    <location>
        <begin position="313"/>
        <end position="333"/>
    </location>
</feature>
<evidence type="ECO:0000256" key="11">
    <source>
        <dbReference type="PIRSR" id="PIRSR000439-1"/>
    </source>
</evidence>
<feature type="transmembrane region" description="Helical" evidence="12">
    <location>
        <begin position="353"/>
        <end position="373"/>
    </location>
</feature>
<evidence type="ECO:0000256" key="4">
    <source>
        <dbReference type="ARBA" id="ARBA00022692"/>
    </source>
</evidence>
<gene>
    <name evidence="13" type="ORF">POCULU_LOCUS4580</name>
</gene>
<evidence type="ECO:0000256" key="1">
    <source>
        <dbReference type="ARBA" id="ARBA00004477"/>
    </source>
</evidence>
<evidence type="ECO:0000256" key="3">
    <source>
        <dbReference type="ARBA" id="ARBA00022679"/>
    </source>
</evidence>
<feature type="transmembrane region" description="Helical" evidence="12">
    <location>
        <begin position="482"/>
        <end position="499"/>
    </location>
</feature>
<dbReference type="AlphaFoldDB" id="A0A9N9ATD4"/>
<feature type="transmembrane region" description="Helical" evidence="12">
    <location>
        <begin position="189"/>
        <end position="208"/>
    </location>
</feature>
<dbReference type="EMBL" id="CAJVPJ010000605">
    <property type="protein sequence ID" value="CAG8541923.1"/>
    <property type="molecule type" value="Genomic_DNA"/>
</dbReference>
<evidence type="ECO:0000256" key="6">
    <source>
        <dbReference type="ARBA" id="ARBA00022989"/>
    </source>
</evidence>
<comment type="function">
    <text evidence="9">Sterol O-acyltransferase that catalyzes the formation of stery esters.</text>
</comment>
<comment type="similarity">
    <text evidence="2 10">Belongs to the membrane-bound acyltransferase family. Sterol o-acyltransferase subfamily.</text>
</comment>
<dbReference type="PANTHER" id="PTHR10408">
    <property type="entry name" value="STEROL O-ACYLTRANSFERASE"/>
    <property type="match status" value="1"/>
</dbReference>
<accession>A0A9N9ATD4</accession>
<organism evidence="13 14">
    <name type="scientific">Paraglomus occultum</name>
    <dbReference type="NCBI Taxonomy" id="144539"/>
    <lineage>
        <taxon>Eukaryota</taxon>
        <taxon>Fungi</taxon>
        <taxon>Fungi incertae sedis</taxon>
        <taxon>Mucoromycota</taxon>
        <taxon>Glomeromycotina</taxon>
        <taxon>Glomeromycetes</taxon>
        <taxon>Paraglomerales</taxon>
        <taxon>Paraglomeraceae</taxon>
        <taxon>Paraglomus</taxon>
    </lineage>
</organism>
<evidence type="ECO:0000313" key="14">
    <source>
        <dbReference type="Proteomes" id="UP000789572"/>
    </source>
</evidence>
<evidence type="ECO:0000256" key="2">
    <source>
        <dbReference type="ARBA" id="ARBA00009010"/>
    </source>
</evidence>
<keyword evidence="7 10" id="KW-0472">Membrane</keyword>
<feature type="active site" evidence="11">
    <location>
        <position position="439"/>
    </location>
</feature>
<keyword evidence="3 10" id="KW-0808">Transferase</keyword>
<dbReference type="GO" id="GO:0008204">
    <property type="term" value="P:ergosterol metabolic process"/>
    <property type="evidence" value="ECO:0007669"/>
    <property type="project" value="TreeGrafter"/>
</dbReference>
<dbReference type="Proteomes" id="UP000789572">
    <property type="component" value="Unassembled WGS sequence"/>
</dbReference>
<evidence type="ECO:0000313" key="13">
    <source>
        <dbReference type="EMBL" id="CAG8541923.1"/>
    </source>
</evidence>
<sequence length="506" mass="59337">MLVEIKSPQIDAANKSPDTKLHPLPLRKNSLTTMITATITATVPEDNVYTTLVRTFPKRFVTFKPRTSHLDRETMDASKNPLRGFFVLFWLAMAVYVVQTIVHNLESLGRIVDLSFFELFSRDAIVLALSDACMVGATFFDVILQKMIARGWIEWRYTGMAIQHLYQVTFLFSAAYWTYYRGWPWVQSGFFVLHTIAMLMKIHSYAYYNGDMSAFAHRLRVLRKEYSQLLGETKKAEDGDEEKEKNRQQRLSRLRAWIEEIENITKSASGNASYPDNLTFANFLDYLLVPTLVYELEYPRTEKIRPRYVFEKALATLGTFFLLYMNTETYIIPVLPNSTTSFWRALLQMSIPFMVNYLLIFYIIFECICNVFAELTRFADRHFYDDWWNSTTFEEFARKWNRPVHHFLLRHVYQSSIDSYKLSRRDASLMTFLLSSLIHELVMVVVSKKIRMYLFALQMFQLPLIWVGNLPAVKERTWLGNAFFWFGMMCGPPLLGILYCNEVFAL</sequence>
<name>A0A9N9ATD4_9GLOM</name>
<keyword evidence="6 12" id="KW-1133">Transmembrane helix</keyword>
<feature type="transmembrane region" description="Helical" evidence="12">
    <location>
        <begin position="125"/>
        <end position="144"/>
    </location>
</feature>
<dbReference type="PIRSF" id="PIRSF000439">
    <property type="entry name" value="Oat_ACAT_DAG_ARE"/>
    <property type="match status" value="1"/>
</dbReference>
<evidence type="ECO:0000256" key="9">
    <source>
        <dbReference type="ARBA" id="ARBA00023568"/>
    </source>
</evidence>
<reference evidence="13" key="1">
    <citation type="submission" date="2021-06" db="EMBL/GenBank/DDBJ databases">
        <authorList>
            <person name="Kallberg Y."/>
            <person name="Tangrot J."/>
            <person name="Rosling A."/>
        </authorList>
    </citation>
    <scope>NUCLEOTIDE SEQUENCE</scope>
    <source>
        <strain evidence="13">IA702</strain>
    </source>
</reference>
<evidence type="ECO:0000256" key="7">
    <source>
        <dbReference type="ARBA" id="ARBA00023136"/>
    </source>
</evidence>
<protein>
    <recommendedName>
        <fullName evidence="10">O-acyltransferase</fullName>
    </recommendedName>
</protein>
<comment type="subcellular location">
    <subcellularLocation>
        <location evidence="1 10">Endoplasmic reticulum membrane</location>
        <topology evidence="1 10">Multi-pass membrane protein</topology>
    </subcellularLocation>
</comment>
<dbReference type="PANTHER" id="PTHR10408:SF9">
    <property type="entry name" value="STEROL O-ACYLTRANSFERASE 2-RELATED"/>
    <property type="match status" value="1"/>
</dbReference>
<keyword evidence="8 10" id="KW-0012">Acyltransferase</keyword>
<dbReference type="OrthoDB" id="10039049at2759"/>
<keyword evidence="4 12" id="KW-0812">Transmembrane</keyword>
<evidence type="ECO:0000256" key="8">
    <source>
        <dbReference type="ARBA" id="ARBA00023315"/>
    </source>
</evidence>
<evidence type="ECO:0000256" key="12">
    <source>
        <dbReference type="SAM" id="Phobius"/>
    </source>
</evidence>
<dbReference type="GO" id="GO:0034737">
    <property type="term" value="F:ergosterol O-acyltransferase activity"/>
    <property type="evidence" value="ECO:0007669"/>
    <property type="project" value="TreeGrafter"/>
</dbReference>
<evidence type="ECO:0000256" key="10">
    <source>
        <dbReference type="PIRNR" id="PIRNR000439"/>
    </source>
</evidence>
<feature type="transmembrane region" description="Helical" evidence="12">
    <location>
        <begin position="85"/>
        <end position="105"/>
    </location>
</feature>
<keyword evidence="14" id="KW-1185">Reference proteome</keyword>